<proteinExistence type="predicted"/>
<evidence type="ECO:0000313" key="2">
    <source>
        <dbReference type="Proteomes" id="UP001358586"/>
    </source>
</evidence>
<keyword evidence="2" id="KW-1185">Reference proteome</keyword>
<evidence type="ECO:0000313" key="1">
    <source>
        <dbReference type="EMBL" id="KAK5785908.1"/>
    </source>
</evidence>
<name>A0ABR0N6H6_GOSAR</name>
<dbReference type="EMBL" id="JARKNE010000011">
    <property type="protein sequence ID" value="KAK5785908.1"/>
    <property type="molecule type" value="Genomic_DNA"/>
</dbReference>
<accession>A0ABR0N6H6</accession>
<comment type="caution">
    <text evidence="1">The sequence shown here is derived from an EMBL/GenBank/DDBJ whole genome shotgun (WGS) entry which is preliminary data.</text>
</comment>
<gene>
    <name evidence="1" type="ORF">PVK06_040530</name>
</gene>
<dbReference type="Proteomes" id="UP001358586">
    <property type="component" value="Chromosome 11"/>
</dbReference>
<organism evidence="1 2">
    <name type="scientific">Gossypium arboreum</name>
    <name type="common">Tree cotton</name>
    <name type="synonym">Gossypium nanking</name>
    <dbReference type="NCBI Taxonomy" id="29729"/>
    <lineage>
        <taxon>Eukaryota</taxon>
        <taxon>Viridiplantae</taxon>
        <taxon>Streptophyta</taxon>
        <taxon>Embryophyta</taxon>
        <taxon>Tracheophyta</taxon>
        <taxon>Spermatophyta</taxon>
        <taxon>Magnoliopsida</taxon>
        <taxon>eudicotyledons</taxon>
        <taxon>Gunneridae</taxon>
        <taxon>Pentapetalae</taxon>
        <taxon>rosids</taxon>
        <taxon>malvids</taxon>
        <taxon>Malvales</taxon>
        <taxon>Malvaceae</taxon>
        <taxon>Malvoideae</taxon>
        <taxon>Gossypium</taxon>
    </lineage>
</organism>
<reference evidence="1 2" key="1">
    <citation type="submission" date="2023-03" db="EMBL/GenBank/DDBJ databases">
        <title>WGS of Gossypium arboreum.</title>
        <authorList>
            <person name="Yu D."/>
        </authorList>
    </citation>
    <scope>NUCLEOTIDE SEQUENCE [LARGE SCALE GENOMIC DNA]</scope>
    <source>
        <tissue evidence="1">Leaf</tissue>
    </source>
</reference>
<protein>
    <submittedName>
        <fullName evidence="1">Uncharacterized protein</fullName>
    </submittedName>
</protein>
<sequence>MAGLFCVRSWTVVVSLGDASFFDGIMLGRRLSQFVLDGFRLVFLKICLSVPGVCFDRCFCFMELFDPSVHSAPPAVASTVADGFDTWFFSTKKISVLLDDDDYLLWRQQVLFAIKTYKLQ</sequence>